<gene>
    <name evidence="11" type="ORF">EL18_02844</name>
</gene>
<evidence type="ECO:0000313" key="12">
    <source>
        <dbReference type="Proteomes" id="UP000053675"/>
    </source>
</evidence>
<evidence type="ECO:0000256" key="1">
    <source>
        <dbReference type="ARBA" id="ARBA00004651"/>
    </source>
</evidence>
<feature type="transmembrane region" description="Helical" evidence="8">
    <location>
        <begin position="37"/>
        <end position="58"/>
    </location>
</feature>
<feature type="domain" description="Major facilitator superfamily (MFS) profile" evidence="10">
    <location>
        <begin position="37"/>
        <end position="423"/>
    </location>
</feature>
<dbReference type="STRING" id="472175.EL18_02844"/>
<keyword evidence="6 8" id="KW-1133">Transmembrane helix</keyword>
<dbReference type="NCBIfam" id="TIGR00710">
    <property type="entry name" value="efflux_Bcr_CflA"/>
    <property type="match status" value="1"/>
</dbReference>
<evidence type="ECO:0000256" key="9">
    <source>
        <dbReference type="SAM" id="MobiDB-lite"/>
    </source>
</evidence>
<dbReference type="InterPro" id="IPR011701">
    <property type="entry name" value="MFS"/>
</dbReference>
<dbReference type="InterPro" id="IPR020846">
    <property type="entry name" value="MFS_dom"/>
</dbReference>
<feature type="transmembrane region" description="Helical" evidence="8">
    <location>
        <begin position="331"/>
        <end position="352"/>
    </location>
</feature>
<keyword evidence="7 8" id="KW-0472">Membrane</keyword>
<feature type="transmembrane region" description="Helical" evidence="8">
    <location>
        <begin position="239"/>
        <end position="264"/>
    </location>
</feature>
<accession>A0A084U6K5</accession>
<feature type="transmembrane region" description="Helical" evidence="8">
    <location>
        <begin position="364"/>
        <end position="387"/>
    </location>
</feature>
<dbReference type="CDD" id="cd17320">
    <property type="entry name" value="MFS_MdfA_MDR_like"/>
    <property type="match status" value="1"/>
</dbReference>
<feature type="transmembrane region" description="Helical" evidence="8">
    <location>
        <begin position="306"/>
        <end position="325"/>
    </location>
</feature>
<dbReference type="Gene3D" id="1.20.1720.10">
    <property type="entry name" value="Multidrug resistance protein D"/>
    <property type="match status" value="1"/>
</dbReference>
<dbReference type="eggNOG" id="COG2814">
    <property type="taxonomic scope" value="Bacteria"/>
</dbReference>
<dbReference type="GO" id="GO:0005886">
    <property type="term" value="C:plasma membrane"/>
    <property type="evidence" value="ECO:0007669"/>
    <property type="project" value="UniProtKB-SubCell"/>
</dbReference>
<comment type="caution">
    <text evidence="11">The sequence shown here is derived from an EMBL/GenBank/DDBJ whole genome shotgun (WGS) entry which is preliminary data.</text>
</comment>
<dbReference type="SUPFAM" id="SSF103473">
    <property type="entry name" value="MFS general substrate transporter"/>
    <property type="match status" value="1"/>
</dbReference>
<dbReference type="InterPro" id="IPR004812">
    <property type="entry name" value="Efflux_drug-R_Bcr/CmlA"/>
</dbReference>
<feature type="compositionally biased region" description="Basic and acidic residues" evidence="9">
    <location>
        <begin position="1"/>
        <end position="14"/>
    </location>
</feature>
<feature type="transmembrane region" description="Helical" evidence="8">
    <location>
        <begin position="276"/>
        <end position="294"/>
    </location>
</feature>
<keyword evidence="4" id="KW-1003">Cell membrane</keyword>
<evidence type="ECO:0000256" key="3">
    <source>
        <dbReference type="ARBA" id="ARBA00022448"/>
    </source>
</evidence>
<keyword evidence="8" id="KW-0997">Cell inner membrane</keyword>
<comment type="subcellular location">
    <subcellularLocation>
        <location evidence="8">Cell inner membrane</location>
        <topology evidence="8">Multi-pass membrane protein</topology>
    </subcellularLocation>
    <subcellularLocation>
        <location evidence="1">Cell membrane</location>
        <topology evidence="1">Multi-pass membrane protein</topology>
    </subcellularLocation>
</comment>
<dbReference type="PANTHER" id="PTHR42718">
    <property type="entry name" value="MAJOR FACILITATOR SUPERFAMILY MULTIDRUG TRANSPORTER MFSC"/>
    <property type="match status" value="1"/>
</dbReference>
<reference evidence="11 12" key="1">
    <citation type="submission" date="2014-05" db="EMBL/GenBank/DDBJ databases">
        <title>Draft Genome Sequence of Nitratireductor basaltis Strain UMTGB225, A Marine Bacterium Isolated from Green Barrel Tunicate.</title>
        <authorList>
            <person name="Gan H.Y."/>
        </authorList>
    </citation>
    <scope>NUCLEOTIDE SEQUENCE [LARGE SCALE GENOMIC DNA]</scope>
    <source>
        <strain evidence="11 12">UMTGB225</strain>
    </source>
</reference>
<dbReference type="EMBL" id="JMQM01000002">
    <property type="protein sequence ID" value="KFB08591.1"/>
    <property type="molecule type" value="Genomic_DNA"/>
</dbReference>
<feature type="transmembrane region" description="Helical" evidence="8">
    <location>
        <begin position="103"/>
        <end position="122"/>
    </location>
</feature>
<dbReference type="Proteomes" id="UP000053675">
    <property type="component" value="Unassembled WGS sequence"/>
</dbReference>
<keyword evidence="5 8" id="KW-0812">Transmembrane</keyword>
<dbReference type="GO" id="GO:1990961">
    <property type="term" value="P:xenobiotic detoxification by transmembrane export across the plasma membrane"/>
    <property type="evidence" value="ECO:0007669"/>
    <property type="project" value="InterPro"/>
</dbReference>
<evidence type="ECO:0000256" key="5">
    <source>
        <dbReference type="ARBA" id="ARBA00022692"/>
    </source>
</evidence>
<sequence length="435" mass="45677">MNDMTPDRQVKPVEGEAAGSGPSPNQAATPLMSERRVGMLGAMLVAIGPVSMALYTPAMPEIVQAFGTTASAVKLTLSAYFAGFAFSQLFCGPLSDGFGRKPVTLAFIGIYVAASLVALLAPGIEWLIAARFIQGVGAAVGVAVSRAVVRDLFTHEQSARIMNLIGIILAVGPALAPTIGGLTMEFFGWHAIFLVMLLAGLAIMATIQLALRETVIRDTSRIAPKALLKSYATLLTSRYFMSSALVIAGSTGALYTLATVLPFILMDRVGLTPSQFGIGMLMQSGFFFSGSLTVRFLMRRLGAYRLVPIGLTCIATGSLAMLIMLNTLEPTFLRVMVPVSFYAFGIAFVMPAMMTASLAPFPRIAGSASAVAGFLQMGGGLLGGSISALIGDAVFAMSVIIPTMGLVAIISWLVWRRLPEPVMASAVRSVPDTSA</sequence>
<dbReference type="PROSITE" id="PS50850">
    <property type="entry name" value="MFS"/>
    <property type="match status" value="1"/>
</dbReference>
<protein>
    <recommendedName>
        <fullName evidence="8">Bcr/CflA family efflux transporter</fullName>
    </recommendedName>
</protein>
<evidence type="ECO:0000313" key="11">
    <source>
        <dbReference type="EMBL" id="KFB08591.1"/>
    </source>
</evidence>
<keyword evidence="12" id="KW-1185">Reference proteome</keyword>
<feature type="transmembrane region" description="Helical" evidence="8">
    <location>
        <begin position="393"/>
        <end position="415"/>
    </location>
</feature>
<feature type="region of interest" description="Disordered" evidence="9">
    <location>
        <begin position="1"/>
        <end position="29"/>
    </location>
</feature>
<evidence type="ECO:0000256" key="2">
    <source>
        <dbReference type="ARBA" id="ARBA00006236"/>
    </source>
</evidence>
<name>A0A084U6K5_9HYPH</name>
<proteinExistence type="inferred from homology"/>
<evidence type="ECO:0000256" key="8">
    <source>
        <dbReference type="RuleBase" id="RU365088"/>
    </source>
</evidence>
<dbReference type="PRINTS" id="PR01036">
    <property type="entry name" value="TCRTETB"/>
</dbReference>
<evidence type="ECO:0000259" key="10">
    <source>
        <dbReference type="PROSITE" id="PS50850"/>
    </source>
</evidence>
<organism evidence="11 12">
    <name type="scientific">Nitratireductor basaltis</name>
    <dbReference type="NCBI Taxonomy" id="472175"/>
    <lineage>
        <taxon>Bacteria</taxon>
        <taxon>Pseudomonadati</taxon>
        <taxon>Pseudomonadota</taxon>
        <taxon>Alphaproteobacteria</taxon>
        <taxon>Hyphomicrobiales</taxon>
        <taxon>Phyllobacteriaceae</taxon>
        <taxon>Nitratireductor</taxon>
    </lineage>
</organism>
<comment type="similarity">
    <text evidence="2 8">Belongs to the major facilitator superfamily. Bcr/CmlA family.</text>
</comment>
<dbReference type="GO" id="GO:0042910">
    <property type="term" value="F:xenobiotic transmembrane transporter activity"/>
    <property type="evidence" value="ECO:0007669"/>
    <property type="project" value="InterPro"/>
</dbReference>
<feature type="transmembrane region" description="Helical" evidence="8">
    <location>
        <begin position="128"/>
        <end position="149"/>
    </location>
</feature>
<keyword evidence="3 8" id="KW-0813">Transport</keyword>
<dbReference type="PATRIC" id="fig|472175.3.peg.2838"/>
<feature type="transmembrane region" description="Helical" evidence="8">
    <location>
        <begin position="186"/>
        <end position="211"/>
    </location>
</feature>
<evidence type="ECO:0000256" key="6">
    <source>
        <dbReference type="ARBA" id="ARBA00022989"/>
    </source>
</evidence>
<evidence type="ECO:0000256" key="4">
    <source>
        <dbReference type="ARBA" id="ARBA00022475"/>
    </source>
</evidence>
<feature type="transmembrane region" description="Helical" evidence="8">
    <location>
        <begin position="161"/>
        <end position="180"/>
    </location>
</feature>
<dbReference type="AlphaFoldDB" id="A0A084U6K5"/>
<feature type="transmembrane region" description="Helical" evidence="8">
    <location>
        <begin position="70"/>
        <end position="91"/>
    </location>
</feature>
<evidence type="ECO:0000256" key="7">
    <source>
        <dbReference type="ARBA" id="ARBA00023136"/>
    </source>
</evidence>
<dbReference type="Pfam" id="PF07690">
    <property type="entry name" value="MFS_1"/>
    <property type="match status" value="1"/>
</dbReference>
<dbReference type="InterPro" id="IPR036259">
    <property type="entry name" value="MFS_trans_sf"/>
</dbReference>
<dbReference type="PANTHER" id="PTHR42718:SF9">
    <property type="entry name" value="MAJOR FACILITATOR SUPERFAMILY MULTIDRUG TRANSPORTER MFSC"/>
    <property type="match status" value="1"/>
</dbReference>